<dbReference type="AlphaFoldDB" id="M0AH21"/>
<sequence>MLEATEIESRIGPHSRFRMGYSSPTTTLLLPCRTELFEYRVREIRDEIEERVSALFDEFGEGLEN</sequence>
<gene>
    <name evidence="1" type="ORF">C482_14901</name>
</gene>
<reference evidence="1 2" key="1">
    <citation type="journal article" date="2014" name="PLoS Genet.">
        <title>Phylogenetically driven sequencing of extremely halophilic archaea reveals strategies for static and dynamic osmo-response.</title>
        <authorList>
            <person name="Becker E.A."/>
            <person name="Seitzer P.M."/>
            <person name="Tritt A."/>
            <person name="Larsen D."/>
            <person name="Krusor M."/>
            <person name="Yao A.I."/>
            <person name="Wu D."/>
            <person name="Madern D."/>
            <person name="Eisen J.A."/>
            <person name="Darling A.E."/>
            <person name="Facciotti M.T."/>
        </authorList>
    </citation>
    <scope>NUCLEOTIDE SEQUENCE [LARGE SCALE GENOMIC DNA]</scope>
    <source>
        <strain evidence="1 2">JCM 10990</strain>
    </source>
</reference>
<protein>
    <submittedName>
        <fullName evidence="1">Uncharacterized protein</fullName>
    </submittedName>
</protein>
<keyword evidence="2" id="KW-1185">Reference proteome</keyword>
<evidence type="ECO:0000313" key="2">
    <source>
        <dbReference type="Proteomes" id="UP000011693"/>
    </source>
</evidence>
<proteinExistence type="predicted"/>
<evidence type="ECO:0000313" key="1">
    <source>
        <dbReference type="EMBL" id="ELY96673.1"/>
    </source>
</evidence>
<dbReference type="Proteomes" id="UP000011693">
    <property type="component" value="Unassembled WGS sequence"/>
</dbReference>
<accession>M0AH21</accession>
<organism evidence="1 2">
    <name type="scientific">Natrialba chahannaoensis JCM 10990</name>
    <dbReference type="NCBI Taxonomy" id="1227492"/>
    <lineage>
        <taxon>Archaea</taxon>
        <taxon>Methanobacteriati</taxon>
        <taxon>Methanobacteriota</taxon>
        <taxon>Stenosarchaea group</taxon>
        <taxon>Halobacteria</taxon>
        <taxon>Halobacteriales</taxon>
        <taxon>Natrialbaceae</taxon>
        <taxon>Natrialba</taxon>
    </lineage>
</organism>
<dbReference type="PATRIC" id="fig|1227492.4.peg.2953"/>
<name>M0AH21_9EURY</name>
<comment type="caution">
    <text evidence="1">The sequence shown here is derived from an EMBL/GenBank/DDBJ whole genome shotgun (WGS) entry which is preliminary data.</text>
</comment>
<dbReference type="EMBL" id="AOIN01000080">
    <property type="protein sequence ID" value="ELY96673.1"/>
    <property type="molecule type" value="Genomic_DNA"/>
</dbReference>